<keyword evidence="1" id="KW-0812">Transmembrane</keyword>
<protein>
    <submittedName>
        <fullName evidence="2">DUF4112 domain-containing protein</fullName>
    </submittedName>
</protein>
<evidence type="ECO:0000313" key="2">
    <source>
        <dbReference type="EMBL" id="MCB5197985.1"/>
    </source>
</evidence>
<dbReference type="PANTHER" id="PTHR35519:SF2">
    <property type="entry name" value="PH DOMAIN PROTEIN"/>
    <property type="match status" value="1"/>
</dbReference>
<dbReference type="Pfam" id="PF13430">
    <property type="entry name" value="DUF4112"/>
    <property type="match status" value="1"/>
</dbReference>
<dbReference type="Proteomes" id="UP001138961">
    <property type="component" value="Unassembled WGS sequence"/>
</dbReference>
<dbReference type="InterPro" id="IPR025187">
    <property type="entry name" value="DUF4112"/>
</dbReference>
<sequence length="127" mass="13663">MTRTHTQRLARLEKLAHSMDSAFRIPVIGMRVGYDAIIGLVPGIGDALTLIPALIILAEAKRLGAAPHVMGRMGLNTALDVLVGSVPVIGDLFDAKFKSNRRNVAILRAHLHEKGAVPERNSPLQTA</sequence>
<keyword evidence="3" id="KW-1185">Reference proteome</keyword>
<comment type="caution">
    <text evidence="2">The sequence shown here is derived from an EMBL/GenBank/DDBJ whole genome shotgun (WGS) entry which is preliminary data.</text>
</comment>
<dbReference type="PANTHER" id="PTHR35519">
    <property type="entry name" value="MEMBRANE PROTEINS"/>
    <property type="match status" value="1"/>
</dbReference>
<gene>
    <name evidence="2" type="ORF">LGQ03_01900</name>
</gene>
<organism evidence="2 3">
    <name type="scientific">Loktanella gaetbuli</name>
    <dbReference type="NCBI Taxonomy" id="2881335"/>
    <lineage>
        <taxon>Bacteria</taxon>
        <taxon>Pseudomonadati</taxon>
        <taxon>Pseudomonadota</taxon>
        <taxon>Alphaproteobacteria</taxon>
        <taxon>Rhodobacterales</taxon>
        <taxon>Roseobacteraceae</taxon>
        <taxon>Loktanella</taxon>
    </lineage>
</organism>
<name>A0ABS8BQH9_9RHOB</name>
<accession>A0ABS8BQH9</accession>
<reference evidence="2" key="1">
    <citation type="submission" date="2021-10" db="EMBL/GenBank/DDBJ databases">
        <title>Loktanella gaetbuli sp. nov., isolated from a tidal flat.</title>
        <authorList>
            <person name="Park S."/>
            <person name="Yoon J.-H."/>
        </authorList>
    </citation>
    <scope>NUCLEOTIDE SEQUENCE</scope>
    <source>
        <strain evidence="2">TSTF-M6</strain>
    </source>
</reference>
<feature type="transmembrane region" description="Helical" evidence="1">
    <location>
        <begin position="36"/>
        <end position="58"/>
    </location>
</feature>
<keyword evidence="1" id="KW-0472">Membrane</keyword>
<keyword evidence="1" id="KW-1133">Transmembrane helix</keyword>
<evidence type="ECO:0000313" key="3">
    <source>
        <dbReference type="Proteomes" id="UP001138961"/>
    </source>
</evidence>
<dbReference type="RefSeq" id="WP_090159419.1">
    <property type="nucleotide sequence ID" value="NZ_JAJATZ010000001.1"/>
</dbReference>
<dbReference type="EMBL" id="JAJATZ010000001">
    <property type="protein sequence ID" value="MCB5197985.1"/>
    <property type="molecule type" value="Genomic_DNA"/>
</dbReference>
<evidence type="ECO:0000256" key="1">
    <source>
        <dbReference type="SAM" id="Phobius"/>
    </source>
</evidence>
<proteinExistence type="predicted"/>